<reference evidence="2 3" key="1">
    <citation type="submission" date="2012-09" db="EMBL/GenBank/DDBJ databases">
        <title>Draft Genome Sequences of 6 Strains from Genus Thauera.</title>
        <authorList>
            <person name="Liu B."/>
            <person name="Shapleigh J.P."/>
            <person name="Frostegard A.H."/>
        </authorList>
    </citation>
    <scope>NUCLEOTIDE SEQUENCE [LARGE SCALE GENOMIC DNA]</scope>
    <source>
        <strain evidence="2 3">B4P</strain>
    </source>
</reference>
<gene>
    <name evidence="2" type="ORF">C667_15019</name>
</gene>
<feature type="region of interest" description="Disordered" evidence="1">
    <location>
        <begin position="37"/>
        <end position="68"/>
    </location>
</feature>
<evidence type="ECO:0000313" key="3">
    <source>
        <dbReference type="Proteomes" id="UP000013047"/>
    </source>
</evidence>
<sequence>MKLSPWLKFAIAYWLAVLGWFALLALALYASMATAGERPTPSWHLPRFDGAADDPRDKPPTGPLEPPPVLDARGLYDLVITCFPSRSWWRPEIALEARYANDQSSNRNQLIQAAAETSSYAGIVARIPLYSEIELDREREREASRRSLVAQNVGKIEQLLAERAIARRELGLWRSIEDRSSRRVIAGVAETKEQIDAIAKVAGLESKILSVSADLTAAKLVLIGMCVDRTDVEAAIDQVIAGRP</sequence>
<evidence type="ECO:0000256" key="1">
    <source>
        <dbReference type="SAM" id="MobiDB-lite"/>
    </source>
</evidence>
<comment type="caution">
    <text evidence="2">The sequence shown here is derived from an EMBL/GenBank/DDBJ whole genome shotgun (WGS) entry which is preliminary data.</text>
</comment>
<dbReference type="EMBL" id="AMXF01000125">
    <property type="protein sequence ID" value="ENO96235.1"/>
    <property type="molecule type" value="Genomic_DNA"/>
</dbReference>
<organism evidence="2 3">
    <name type="scientific">Thauera phenylacetica B4P</name>
    <dbReference type="NCBI Taxonomy" id="1234382"/>
    <lineage>
        <taxon>Bacteria</taxon>
        <taxon>Pseudomonadati</taxon>
        <taxon>Pseudomonadota</taxon>
        <taxon>Betaproteobacteria</taxon>
        <taxon>Rhodocyclales</taxon>
        <taxon>Zoogloeaceae</taxon>
        <taxon>Thauera</taxon>
    </lineage>
</organism>
<name>N6YXB7_9RHOO</name>
<evidence type="ECO:0000313" key="2">
    <source>
        <dbReference type="EMBL" id="ENO96235.1"/>
    </source>
</evidence>
<protein>
    <submittedName>
        <fullName evidence="2">Uncharacterized protein</fullName>
    </submittedName>
</protein>
<keyword evidence="3" id="KW-1185">Reference proteome</keyword>
<dbReference type="AlphaFoldDB" id="N6YXB7"/>
<proteinExistence type="predicted"/>
<dbReference type="Proteomes" id="UP000013047">
    <property type="component" value="Unassembled WGS sequence"/>
</dbReference>
<accession>N6YXB7</accession>
<dbReference type="OrthoDB" id="5449776at2"/>
<dbReference type="RefSeq" id="WP_004367374.1">
    <property type="nucleotide sequence ID" value="NZ_AMXF01000125.1"/>
</dbReference>